<organism evidence="2 3">
    <name type="scientific">Trypanosoma cruzi</name>
    <dbReference type="NCBI Taxonomy" id="5693"/>
    <lineage>
        <taxon>Eukaryota</taxon>
        <taxon>Discoba</taxon>
        <taxon>Euglenozoa</taxon>
        <taxon>Kinetoplastea</taxon>
        <taxon>Metakinetoplastina</taxon>
        <taxon>Trypanosomatida</taxon>
        <taxon>Trypanosomatidae</taxon>
        <taxon>Trypanosoma</taxon>
        <taxon>Schizotrypanum</taxon>
    </lineage>
</organism>
<name>A0A2V2VYD4_TRYCR</name>
<protein>
    <submittedName>
        <fullName evidence="2">Uncharacterized protein</fullName>
    </submittedName>
</protein>
<gene>
    <name evidence="2" type="ORF">C3747_205g45</name>
</gene>
<evidence type="ECO:0000313" key="3">
    <source>
        <dbReference type="Proteomes" id="UP000246078"/>
    </source>
</evidence>
<dbReference type="AlphaFoldDB" id="A0A2V2VYD4"/>
<dbReference type="VEuPathDB" id="TriTrypDB:C4B63_149g67"/>
<dbReference type="VEuPathDB" id="TriTrypDB:TcCL_Unassigned07082"/>
<evidence type="ECO:0000313" key="2">
    <source>
        <dbReference type="EMBL" id="PWV00867.1"/>
    </source>
</evidence>
<dbReference type="VEuPathDB" id="TriTrypDB:ECC02_011523"/>
<feature type="compositionally biased region" description="Low complexity" evidence="1">
    <location>
        <begin position="288"/>
        <end position="301"/>
    </location>
</feature>
<reference evidence="2 3" key="1">
    <citation type="journal article" date="2018" name="Microb. Genom.">
        <title>Expanding an expanded genome: long-read sequencing of Trypanosoma cruzi.</title>
        <authorList>
            <person name="Berna L."/>
            <person name="Rodriguez M."/>
            <person name="Chiribao M.L."/>
            <person name="Parodi-Talice A."/>
            <person name="Pita S."/>
            <person name="Rijo G."/>
            <person name="Alvarez-Valin F."/>
            <person name="Robello C."/>
        </authorList>
    </citation>
    <scope>NUCLEOTIDE SEQUENCE [LARGE SCALE GENOMIC DNA]</scope>
    <source>
        <strain evidence="2 3">TCC</strain>
    </source>
</reference>
<dbReference type="EMBL" id="PRFC01000205">
    <property type="protein sequence ID" value="PWV00867.1"/>
    <property type="molecule type" value="Genomic_DNA"/>
</dbReference>
<dbReference type="VEuPathDB" id="TriTrypDB:TcYC6_0032080"/>
<dbReference type="Proteomes" id="UP000246078">
    <property type="component" value="Unassembled WGS sequence"/>
</dbReference>
<evidence type="ECO:0000256" key="1">
    <source>
        <dbReference type="SAM" id="MobiDB-lite"/>
    </source>
</evidence>
<sequence length="352" mass="39361">MLDQPRRGRGRRQFLDAIRRAQRGGHTHLIIDKMNLDEAARDDYADLGLRALTVVWPHPDGTDALVDICFDRVRRRGSAHRTFKADRREGRRVRQTLLYCATRCRPPTEGPLIEVSVADDTAAIARRVWAELSARGLTDIPEIQTLDMAAALGVANACESFLCRFPRHVEYAAIQIASPERVLELVPPEMLDGKKVQKAFHVTTLYLGRDACKDPVLLQQLEGLLGESIELTLTSVASDPKGTAIAVRNEESSPAKMFIRTSPSRTRRVFRLCTATSCWTIPMRMTRAAPSSVSPPAHASPGHLSSGSRERHCGARRWLQWHPLPPHAGLVGCWWPWWCKHLLCDCIAECTA</sequence>
<dbReference type="VEuPathDB" id="TriTrypDB:TcBrA4_0020640"/>
<comment type="caution">
    <text evidence="2">The sequence shown here is derived from an EMBL/GenBank/DDBJ whole genome shotgun (WGS) entry which is preliminary data.</text>
</comment>
<accession>A0A2V2VYD4</accession>
<feature type="region of interest" description="Disordered" evidence="1">
    <location>
        <begin position="288"/>
        <end position="308"/>
    </location>
</feature>
<proteinExistence type="predicted"/>
<dbReference type="VEuPathDB" id="TriTrypDB:TcCLB.509365.50"/>
<dbReference type="VEuPathDB" id="TriTrypDB:TCSYLVIO_000777"/>
<dbReference type="VEuPathDB" id="TriTrypDB:C3747_205g45"/>